<evidence type="ECO:0000313" key="8">
    <source>
        <dbReference type="EMBL" id="KAH8698007.1"/>
    </source>
</evidence>
<accession>A0AAD4KTP1</accession>
<dbReference type="Pfam" id="PF20684">
    <property type="entry name" value="Fung_rhodopsin"/>
    <property type="match status" value="1"/>
</dbReference>
<evidence type="ECO:0000256" key="5">
    <source>
        <dbReference type="ARBA" id="ARBA00038359"/>
    </source>
</evidence>
<keyword evidence="4 6" id="KW-0472">Membrane</keyword>
<dbReference type="GO" id="GO:0016020">
    <property type="term" value="C:membrane"/>
    <property type="evidence" value="ECO:0007669"/>
    <property type="project" value="UniProtKB-SubCell"/>
</dbReference>
<dbReference type="PANTHER" id="PTHR33048">
    <property type="entry name" value="PTH11-LIKE INTEGRAL MEMBRANE PROTEIN (AFU_ORTHOLOGUE AFUA_5G11245)"/>
    <property type="match status" value="1"/>
</dbReference>
<reference evidence="8" key="1">
    <citation type="submission" date="2021-12" db="EMBL/GenBank/DDBJ databases">
        <title>Convergent genome expansion in fungi linked to evolution of root-endophyte symbiosis.</title>
        <authorList>
            <consortium name="DOE Joint Genome Institute"/>
            <person name="Ke Y.-H."/>
            <person name="Bonito G."/>
            <person name="Liao H.-L."/>
            <person name="Looney B."/>
            <person name="Rojas-Flechas A."/>
            <person name="Nash J."/>
            <person name="Hameed K."/>
            <person name="Schadt C."/>
            <person name="Martin F."/>
            <person name="Crous P.W."/>
            <person name="Miettinen O."/>
            <person name="Magnuson J.K."/>
            <person name="Labbe J."/>
            <person name="Jacobson D."/>
            <person name="Doktycz M.J."/>
            <person name="Veneault-Fourrey C."/>
            <person name="Kuo A."/>
            <person name="Mondo S."/>
            <person name="Calhoun S."/>
            <person name="Riley R."/>
            <person name="Ohm R."/>
            <person name="LaButti K."/>
            <person name="Andreopoulos B."/>
            <person name="Pangilinan J."/>
            <person name="Nolan M."/>
            <person name="Tritt A."/>
            <person name="Clum A."/>
            <person name="Lipzen A."/>
            <person name="Daum C."/>
            <person name="Barry K."/>
            <person name="Grigoriev I.V."/>
            <person name="Vilgalys R."/>
        </authorList>
    </citation>
    <scope>NUCLEOTIDE SEQUENCE</scope>
    <source>
        <strain evidence="8">PMI_201</strain>
    </source>
</reference>
<dbReference type="InterPro" id="IPR052337">
    <property type="entry name" value="SAT4-like"/>
</dbReference>
<evidence type="ECO:0000313" key="9">
    <source>
        <dbReference type="Proteomes" id="UP001201262"/>
    </source>
</evidence>
<feature type="transmembrane region" description="Helical" evidence="6">
    <location>
        <begin position="240"/>
        <end position="258"/>
    </location>
</feature>
<feature type="transmembrane region" description="Helical" evidence="6">
    <location>
        <begin position="86"/>
        <end position="106"/>
    </location>
</feature>
<feature type="transmembrane region" description="Helical" evidence="6">
    <location>
        <begin position="199"/>
        <end position="220"/>
    </location>
</feature>
<feature type="transmembrane region" description="Helical" evidence="6">
    <location>
        <begin position="118"/>
        <end position="142"/>
    </location>
</feature>
<evidence type="ECO:0000256" key="4">
    <source>
        <dbReference type="ARBA" id="ARBA00023136"/>
    </source>
</evidence>
<sequence>YSLQHYTVLTVAVGLTFTMLALLLRVFTKVYILRDMQVEDYLLISSGAGLVAFSAVLVDSGRSGQGTHQWNLTIEQLQQILNLSNVIEVIYCPVMLMAKLSVLFQLNRIFVVSRTTLIYWLTQVLIGGNICCYLSLALALGLSCIPRAKLWDPELPGHCISSTSSIIASSVINIVSDVTILILPVFAVWQLQLPVKSKLIVSAAFGSGIFASASSIIRLVYSIQLTHTQDFSWGIEPVGLWAIAEISTVILAGSIPILPKFV</sequence>
<name>A0AAD4KTP1_9EURO</name>
<gene>
    <name evidence="8" type="ORF">BGW36DRAFT_281749</name>
</gene>
<dbReference type="Proteomes" id="UP001201262">
    <property type="component" value="Unassembled WGS sequence"/>
</dbReference>
<dbReference type="EMBL" id="JAJTJA010000006">
    <property type="protein sequence ID" value="KAH8698007.1"/>
    <property type="molecule type" value="Genomic_DNA"/>
</dbReference>
<comment type="subcellular location">
    <subcellularLocation>
        <location evidence="1">Membrane</location>
        <topology evidence="1">Multi-pass membrane protein</topology>
    </subcellularLocation>
</comment>
<keyword evidence="9" id="KW-1185">Reference proteome</keyword>
<dbReference type="PANTHER" id="PTHR33048:SF47">
    <property type="entry name" value="INTEGRAL MEMBRANE PROTEIN-RELATED"/>
    <property type="match status" value="1"/>
</dbReference>
<feature type="domain" description="Rhodopsin" evidence="7">
    <location>
        <begin position="24"/>
        <end position="259"/>
    </location>
</feature>
<comment type="caution">
    <text evidence="8">The sequence shown here is derived from an EMBL/GenBank/DDBJ whole genome shotgun (WGS) entry which is preliminary data.</text>
</comment>
<dbReference type="AlphaFoldDB" id="A0AAD4KTP1"/>
<dbReference type="GeneID" id="70240507"/>
<evidence type="ECO:0000256" key="1">
    <source>
        <dbReference type="ARBA" id="ARBA00004141"/>
    </source>
</evidence>
<proteinExistence type="inferred from homology"/>
<dbReference type="InterPro" id="IPR049326">
    <property type="entry name" value="Rhodopsin_dom_fungi"/>
</dbReference>
<evidence type="ECO:0000256" key="2">
    <source>
        <dbReference type="ARBA" id="ARBA00022692"/>
    </source>
</evidence>
<dbReference type="RefSeq" id="XP_046072708.1">
    <property type="nucleotide sequence ID" value="XM_046210220.1"/>
</dbReference>
<evidence type="ECO:0000256" key="6">
    <source>
        <dbReference type="SAM" id="Phobius"/>
    </source>
</evidence>
<keyword evidence="3 6" id="KW-1133">Transmembrane helix</keyword>
<feature type="transmembrane region" description="Helical" evidence="6">
    <location>
        <begin position="40"/>
        <end position="58"/>
    </location>
</feature>
<evidence type="ECO:0000259" key="7">
    <source>
        <dbReference type="Pfam" id="PF20684"/>
    </source>
</evidence>
<feature type="transmembrane region" description="Helical" evidence="6">
    <location>
        <begin position="6"/>
        <end position="28"/>
    </location>
</feature>
<feature type="non-terminal residue" evidence="8">
    <location>
        <position position="1"/>
    </location>
</feature>
<evidence type="ECO:0000256" key="3">
    <source>
        <dbReference type="ARBA" id="ARBA00022989"/>
    </source>
</evidence>
<feature type="transmembrane region" description="Helical" evidence="6">
    <location>
        <begin position="162"/>
        <end position="187"/>
    </location>
</feature>
<organism evidence="8 9">
    <name type="scientific">Talaromyces proteolyticus</name>
    <dbReference type="NCBI Taxonomy" id="1131652"/>
    <lineage>
        <taxon>Eukaryota</taxon>
        <taxon>Fungi</taxon>
        <taxon>Dikarya</taxon>
        <taxon>Ascomycota</taxon>
        <taxon>Pezizomycotina</taxon>
        <taxon>Eurotiomycetes</taxon>
        <taxon>Eurotiomycetidae</taxon>
        <taxon>Eurotiales</taxon>
        <taxon>Trichocomaceae</taxon>
        <taxon>Talaromyces</taxon>
        <taxon>Talaromyces sect. Bacilispori</taxon>
    </lineage>
</organism>
<protein>
    <recommendedName>
        <fullName evidence="7">Rhodopsin domain-containing protein</fullName>
    </recommendedName>
</protein>
<comment type="similarity">
    <text evidence="5">Belongs to the SAT4 family.</text>
</comment>
<keyword evidence="2 6" id="KW-0812">Transmembrane</keyword>
<feature type="non-terminal residue" evidence="8">
    <location>
        <position position="262"/>
    </location>
</feature>